<dbReference type="InterPro" id="IPR011009">
    <property type="entry name" value="Kinase-like_dom_sf"/>
</dbReference>
<sequence length="490" mass="54864">MSAGGPSSPQSIAVQPAPPPPSPVHPTIYLLSPDGVPWSPDPNDFIVDEASGTCLNFVTTPPTEAQDPSTSEFTIPLGPEIVSPWPGIEVINTRPESYRYSEHAPRKLEEYASSSDSDDECSVNSGMSWDLIESDFDSDEVHFHTETSSSRFTTSESSRSPSGIPEVAKLEEHIPPELLPTSLWVIDPLGRTKWVPVGDADAEVVRYTRMYPRPEDFQPSPADSDSSLPSEYEYEYEGTLDLSDAEELGSGSHSTGVFYARLRPPAPLAGISSSGDVFVAAKTSRADDESREMLHHEGRMYALHLPPYLSEHWTGSHWVAEAMYDGDGVLPVVPIVPRFYGYYIPADRKLKQLLSPILLLEACGVPIVRRFLKQKERELLFSFVARLHYAGIAHNSFKHSNILRQPGPLDVHPSLRSDETPSFRLVDFGRAERRERLSTRKWRSACDEEVEDAKDEVYGHRKWLREPGSRRWFKSRKYLRKSIAAGLIDD</sequence>
<protein>
    <recommendedName>
        <fullName evidence="4">Protein kinase domain-containing protein</fullName>
    </recommendedName>
</protein>
<organism evidence="2 3">
    <name type="scientific">Cylindrobasidium torrendii FP15055 ss-10</name>
    <dbReference type="NCBI Taxonomy" id="1314674"/>
    <lineage>
        <taxon>Eukaryota</taxon>
        <taxon>Fungi</taxon>
        <taxon>Dikarya</taxon>
        <taxon>Basidiomycota</taxon>
        <taxon>Agaricomycotina</taxon>
        <taxon>Agaricomycetes</taxon>
        <taxon>Agaricomycetidae</taxon>
        <taxon>Agaricales</taxon>
        <taxon>Marasmiineae</taxon>
        <taxon>Physalacriaceae</taxon>
        <taxon>Cylindrobasidium</taxon>
    </lineage>
</organism>
<gene>
    <name evidence="2" type="ORF">CYLTODRAFT_492299</name>
</gene>
<dbReference type="STRING" id="1314674.A0A0D7B5H2"/>
<feature type="region of interest" description="Disordered" evidence="1">
    <location>
        <begin position="1"/>
        <end position="28"/>
    </location>
</feature>
<evidence type="ECO:0008006" key="4">
    <source>
        <dbReference type="Google" id="ProtNLM"/>
    </source>
</evidence>
<keyword evidence="3" id="KW-1185">Reference proteome</keyword>
<dbReference type="EMBL" id="KN880589">
    <property type="protein sequence ID" value="KIY65465.1"/>
    <property type="molecule type" value="Genomic_DNA"/>
</dbReference>
<evidence type="ECO:0000256" key="1">
    <source>
        <dbReference type="SAM" id="MobiDB-lite"/>
    </source>
</evidence>
<reference evidence="2 3" key="1">
    <citation type="journal article" date="2015" name="Fungal Genet. Biol.">
        <title>Evolution of novel wood decay mechanisms in Agaricales revealed by the genome sequences of Fistulina hepatica and Cylindrobasidium torrendii.</title>
        <authorList>
            <person name="Floudas D."/>
            <person name="Held B.W."/>
            <person name="Riley R."/>
            <person name="Nagy L.G."/>
            <person name="Koehler G."/>
            <person name="Ransdell A.S."/>
            <person name="Younus H."/>
            <person name="Chow J."/>
            <person name="Chiniquy J."/>
            <person name="Lipzen A."/>
            <person name="Tritt A."/>
            <person name="Sun H."/>
            <person name="Haridas S."/>
            <person name="LaButti K."/>
            <person name="Ohm R.A."/>
            <person name="Kues U."/>
            <person name="Blanchette R.A."/>
            <person name="Grigoriev I.V."/>
            <person name="Minto R.E."/>
            <person name="Hibbett D.S."/>
        </authorList>
    </citation>
    <scope>NUCLEOTIDE SEQUENCE [LARGE SCALE GENOMIC DNA]</scope>
    <source>
        <strain evidence="2 3">FP15055 ss-10</strain>
    </source>
</reference>
<feature type="compositionally biased region" description="Low complexity" evidence="1">
    <location>
        <begin position="219"/>
        <end position="231"/>
    </location>
</feature>
<dbReference type="AlphaFoldDB" id="A0A0D7B5H2"/>
<dbReference type="Proteomes" id="UP000054007">
    <property type="component" value="Unassembled WGS sequence"/>
</dbReference>
<evidence type="ECO:0000313" key="3">
    <source>
        <dbReference type="Proteomes" id="UP000054007"/>
    </source>
</evidence>
<feature type="region of interest" description="Disordered" evidence="1">
    <location>
        <begin position="213"/>
        <end position="233"/>
    </location>
</feature>
<feature type="compositionally biased region" description="Low complexity" evidence="1">
    <location>
        <begin position="1"/>
        <end position="15"/>
    </location>
</feature>
<name>A0A0D7B5H2_9AGAR</name>
<evidence type="ECO:0000313" key="2">
    <source>
        <dbReference type="EMBL" id="KIY65465.1"/>
    </source>
</evidence>
<accession>A0A0D7B5H2</accession>
<dbReference type="SUPFAM" id="SSF56112">
    <property type="entry name" value="Protein kinase-like (PK-like)"/>
    <property type="match status" value="1"/>
</dbReference>
<dbReference type="OrthoDB" id="5327923at2759"/>
<proteinExistence type="predicted"/>